<dbReference type="EMBL" id="JAWZYT010002611">
    <property type="protein sequence ID" value="KAK4303251.1"/>
    <property type="molecule type" value="Genomic_DNA"/>
</dbReference>
<comment type="caution">
    <text evidence="2">The sequence shown here is derived from an EMBL/GenBank/DDBJ whole genome shotgun (WGS) entry which is preliminary data.</text>
</comment>
<keyword evidence="3" id="KW-1185">Reference proteome</keyword>
<reference evidence="2" key="1">
    <citation type="submission" date="2023-11" db="EMBL/GenBank/DDBJ databases">
        <title>Genome assemblies of two species of porcelain crab, Petrolisthes cinctipes and Petrolisthes manimaculis (Anomura: Porcellanidae).</title>
        <authorList>
            <person name="Angst P."/>
        </authorList>
    </citation>
    <scope>NUCLEOTIDE SEQUENCE</scope>
    <source>
        <strain evidence="2">PB745_02</strain>
        <tissue evidence="2">Gill</tissue>
    </source>
</reference>
<sequence>MILSLSTCLSTSRRDWQPRLLDPQRILLLSVCEKPSGSTRKRRRLRRSLYDDHDYASQESVRNLTEENAEIPRKMVSHRHTIVDLQTRNAEVRLEQAEEETRHNRKLNALNEDVMTLSSP</sequence>
<protein>
    <submittedName>
        <fullName evidence="2">Uncharacterized protein</fullName>
    </submittedName>
</protein>
<proteinExistence type="predicted"/>
<evidence type="ECO:0000313" key="3">
    <source>
        <dbReference type="Proteomes" id="UP001292094"/>
    </source>
</evidence>
<dbReference type="AlphaFoldDB" id="A0AAE1P9J3"/>
<feature type="region of interest" description="Disordered" evidence="1">
    <location>
        <begin position="96"/>
        <end position="120"/>
    </location>
</feature>
<accession>A0AAE1P9J3</accession>
<gene>
    <name evidence="2" type="ORF">Pmani_024841</name>
</gene>
<evidence type="ECO:0000313" key="2">
    <source>
        <dbReference type="EMBL" id="KAK4303251.1"/>
    </source>
</evidence>
<name>A0AAE1P9J3_9EUCA</name>
<dbReference type="Proteomes" id="UP001292094">
    <property type="component" value="Unassembled WGS sequence"/>
</dbReference>
<organism evidence="2 3">
    <name type="scientific">Petrolisthes manimaculis</name>
    <dbReference type="NCBI Taxonomy" id="1843537"/>
    <lineage>
        <taxon>Eukaryota</taxon>
        <taxon>Metazoa</taxon>
        <taxon>Ecdysozoa</taxon>
        <taxon>Arthropoda</taxon>
        <taxon>Crustacea</taxon>
        <taxon>Multicrustacea</taxon>
        <taxon>Malacostraca</taxon>
        <taxon>Eumalacostraca</taxon>
        <taxon>Eucarida</taxon>
        <taxon>Decapoda</taxon>
        <taxon>Pleocyemata</taxon>
        <taxon>Anomura</taxon>
        <taxon>Galatheoidea</taxon>
        <taxon>Porcellanidae</taxon>
        <taxon>Petrolisthes</taxon>
    </lineage>
</organism>
<evidence type="ECO:0000256" key="1">
    <source>
        <dbReference type="SAM" id="MobiDB-lite"/>
    </source>
</evidence>